<dbReference type="FunFam" id="3.40.50.1970:FF:000003">
    <property type="entry name" value="Alcohol dehydrogenase, iron-containing"/>
    <property type="match status" value="1"/>
</dbReference>
<dbReference type="PANTHER" id="PTHR11496">
    <property type="entry name" value="ALCOHOL DEHYDROGENASE"/>
    <property type="match status" value="1"/>
</dbReference>
<dbReference type="SUPFAM" id="SSF56796">
    <property type="entry name" value="Dehydroquinate synthase-like"/>
    <property type="match status" value="1"/>
</dbReference>
<dbReference type="AlphaFoldDB" id="A0A843AKR7"/>
<dbReference type="PANTHER" id="PTHR11496:SF104">
    <property type="entry name" value="3-DEOXY-ALPHA-D-MANNO-OCTULOSONATE 8-OXIDASE"/>
    <property type="match status" value="1"/>
</dbReference>
<comment type="caution">
    <text evidence="4">The sequence shown here is derived from an EMBL/GenBank/DDBJ whole genome shotgun (WGS) entry which is preliminary data.</text>
</comment>
<evidence type="ECO:0000313" key="5">
    <source>
        <dbReference type="Proteomes" id="UP000658733"/>
    </source>
</evidence>
<dbReference type="CDD" id="cd08185">
    <property type="entry name" value="Fe-ADH-like"/>
    <property type="match status" value="1"/>
</dbReference>
<keyword evidence="1" id="KW-0560">Oxidoreductase</keyword>
<dbReference type="Proteomes" id="UP000658733">
    <property type="component" value="Unassembled WGS sequence"/>
</dbReference>
<name>A0A843AKR7_METAZ</name>
<dbReference type="InterPro" id="IPR056798">
    <property type="entry name" value="ADH_Fe_C"/>
</dbReference>
<dbReference type="Pfam" id="PF25137">
    <property type="entry name" value="ADH_Fe_C"/>
    <property type="match status" value="1"/>
</dbReference>
<feature type="domain" description="Alcohol dehydrogenase iron-type/glycerol dehydrogenase GldA" evidence="2">
    <location>
        <begin position="4"/>
        <end position="177"/>
    </location>
</feature>
<accession>A0A843AKR7</accession>
<proteinExistence type="predicted"/>
<protein>
    <submittedName>
        <fullName evidence="4">Iron-containing alcohol dehydrogenase</fullName>
    </submittedName>
</protein>
<evidence type="ECO:0000313" key="4">
    <source>
        <dbReference type="EMBL" id="MBF4467949.1"/>
    </source>
</evidence>
<organism evidence="4 5">
    <name type="scientific">Methanobrevibacter arboriphilus</name>
    <dbReference type="NCBI Taxonomy" id="39441"/>
    <lineage>
        <taxon>Archaea</taxon>
        <taxon>Methanobacteriati</taxon>
        <taxon>Methanobacteriota</taxon>
        <taxon>Methanomada group</taxon>
        <taxon>Methanobacteria</taxon>
        <taxon>Methanobacteriales</taxon>
        <taxon>Methanobacteriaceae</taxon>
        <taxon>Methanobrevibacter</taxon>
    </lineage>
</organism>
<feature type="domain" description="Fe-containing alcohol dehydrogenase-like C-terminal" evidence="3">
    <location>
        <begin position="190"/>
        <end position="383"/>
    </location>
</feature>
<reference evidence="4" key="1">
    <citation type="submission" date="2020-10" db="EMBL/GenBank/DDBJ databases">
        <title>Dehalococcoides mccartyi of a TCE/Cr reducing biochatode.</title>
        <authorList>
            <person name="Matturro B."/>
        </authorList>
    </citation>
    <scope>NUCLEOTIDE SEQUENCE</scope>
    <source>
        <strain evidence="4">Bin4</strain>
    </source>
</reference>
<sequence>MYIPTRVLFGSGKLNQLHKQEMPGKKALIVTSNGNSVKINGYLERVEKELEKIRVGYFLFDEVEPNPLKSTVMRGAKVAIENNCDFIIALGGGSPMDAAKAISIMATNEGDLWDYVTEGTGKGKNIENDPLKLIAITTTAGTGSEADPGAVITNEDTNEKTGIVTEKTFPYLSIVDPELMTTVPPTLTSYQGFDALFHSIEGYISKGSNPLSDIFAINAIKNISENLANTVKNGDDLESREKVAFGNTLSGFVMSVGMTTSQHSLEHAMSAFHQDLPHGAGLIMLSNAYFTFFIDRGGCNERFIEIAKVMGKKDANDPMDFIVALEDLKEECGVSNLKMSDYDIKEDEFEKLAQNAFDSMNFLFDFDRTKLSINDCVKIYQDSYK</sequence>
<dbReference type="Gene3D" id="1.20.1090.10">
    <property type="entry name" value="Dehydroquinate synthase-like - alpha domain"/>
    <property type="match status" value="1"/>
</dbReference>
<dbReference type="GO" id="GO:0004022">
    <property type="term" value="F:alcohol dehydrogenase (NAD+) activity"/>
    <property type="evidence" value="ECO:0007669"/>
    <property type="project" value="TreeGrafter"/>
</dbReference>
<gene>
    <name evidence="4" type="ORF">ISP01_00950</name>
</gene>
<dbReference type="EMBL" id="JADIIN010000008">
    <property type="protein sequence ID" value="MBF4467949.1"/>
    <property type="molecule type" value="Genomic_DNA"/>
</dbReference>
<dbReference type="InterPro" id="IPR001670">
    <property type="entry name" value="ADH_Fe/GldA"/>
</dbReference>
<dbReference type="Pfam" id="PF00465">
    <property type="entry name" value="Fe-ADH"/>
    <property type="match status" value="1"/>
</dbReference>
<dbReference type="InterPro" id="IPR039697">
    <property type="entry name" value="Alcohol_dehydrogenase_Fe"/>
</dbReference>
<dbReference type="GO" id="GO:0046872">
    <property type="term" value="F:metal ion binding"/>
    <property type="evidence" value="ECO:0007669"/>
    <property type="project" value="InterPro"/>
</dbReference>
<evidence type="ECO:0000259" key="2">
    <source>
        <dbReference type="Pfam" id="PF00465"/>
    </source>
</evidence>
<evidence type="ECO:0000256" key="1">
    <source>
        <dbReference type="ARBA" id="ARBA00023002"/>
    </source>
</evidence>
<dbReference type="Gene3D" id="3.40.50.1970">
    <property type="match status" value="1"/>
</dbReference>
<evidence type="ECO:0000259" key="3">
    <source>
        <dbReference type="Pfam" id="PF25137"/>
    </source>
</evidence>